<protein>
    <submittedName>
        <fullName evidence="1">Uncharacterized protein</fullName>
    </submittedName>
</protein>
<dbReference type="AlphaFoldDB" id="A0A397H4S2"/>
<reference evidence="1 2" key="1">
    <citation type="submission" date="2018-08" db="EMBL/GenBank/DDBJ databases">
        <title>Genome and evolution of the arbuscular mycorrhizal fungus Diversispora epigaea (formerly Glomus versiforme) and its bacterial endosymbionts.</title>
        <authorList>
            <person name="Sun X."/>
            <person name="Fei Z."/>
            <person name="Harrison M."/>
        </authorList>
    </citation>
    <scope>NUCLEOTIDE SEQUENCE [LARGE SCALE GENOMIC DNA]</scope>
    <source>
        <strain evidence="1 2">IT104</strain>
    </source>
</reference>
<gene>
    <name evidence="1" type="ORF">Glove_399g37</name>
</gene>
<dbReference type="EMBL" id="PQFF01000356">
    <property type="protein sequence ID" value="RHZ56626.1"/>
    <property type="molecule type" value="Genomic_DNA"/>
</dbReference>
<sequence length="74" mass="8881">MDKGRILRLYFRSDRVNKIKNANINLYGQTVNKQMKNNWAKHNCIFIIEDEKYEVISYERTLEVISDSEELKVN</sequence>
<dbReference type="Proteomes" id="UP000266861">
    <property type="component" value="Unassembled WGS sequence"/>
</dbReference>
<accession>A0A397H4S2</accession>
<name>A0A397H4S2_9GLOM</name>
<evidence type="ECO:0000313" key="1">
    <source>
        <dbReference type="EMBL" id="RHZ56626.1"/>
    </source>
</evidence>
<proteinExistence type="predicted"/>
<evidence type="ECO:0000313" key="2">
    <source>
        <dbReference type="Proteomes" id="UP000266861"/>
    </source>
</evidence>
<keyword evidence="2" id="KW-1185">Reference proteome</keyword>
<organism evidence="1 2">
    <name type="scientific">Diversispora epigaea</name>
    <dbReference type="NCBI Taxonomy" id="1348612"/>
    <lineage>
        <taxon>Eukaryota</taxon>
        <taxon>Fungi</taxon>
        <taxon>Fungi incertae sedis</taxon>
        <taxon>Mucoromycota</taxon>
        <taxon>Glomeromycotina</taxon>
        <taxon>Glomeromycetes</taxon>
        <taxon>Diversisporales</taxon>
        <taxon>Diversisporaceae</taxon>
        <taxon>Diversispora</taxon>
    </lineage>
</organism>
<comment type="caution">
    <text evidence="1">The sequence shown here is derived from an EMBL/GenBank/DDBJ whole genome shotgun (WGS) entry which is preliminary data.</text>
</comment>